<organism evidence="3 4">
    <name type="scientific">Didymodactylos carnosus</name>
    <dbReference type="NCBI Taxonomy" id="1234261"/>
    <lineage>
        <taxon>Eukaryota</taxon>
        <taxon>Metazoa</taxon>
        <taxon>Spiralia</taxon>
        <taxon>Gnathifera</taxon>
        <taxon>Rotifera</taxon>
        <taxon>Eurotatoria</taxon>
        <taxon>Bdelloidea</taxon>
        <taxon>Philodinida</taxon>
        <taxon>Philodinidae</taxon>
        <taxon>Didymodactylos</taxon>
    </lineage>
</organism>
<dbReference type="Proteomes" id="UP000682733">
    <property type="component" value="Unassembled WGS sequence"/>
</dbReference>
<sequence length="215" mass="24489">MSYQKSSTKVSLNNNLNDEMNNQSAEEKKDELGLIKIKTPERRETTTVGELNLANYPMAVINDGLLFPPEEKTKSLLVNVFRTRRSNVVATNESSMLAKHFSVSVLNLPTSTANQTPLESTFLNLIDQKKHALSEENIPQTDSFYVYFNIRGKNFKEKLKLSDSTLRELLSKLFEKHHLDIDQCQIFLRGTQTPVSLDLKSNTKRLLVENDLIVT</sequence>
<dbReference type="EMBL" id="CAJOBA010012794">
    <property type="protein sequence ID" value="CAF3876494.1"/>
    <property type="molecule type" value="Genomic_DNA"/>
</dbReference>
<evidence type="ECO:0000313" key="2">
    <source>
        <dbReference type="EMBL" id="CAF1109870.1"/>
    </source>
</evidence>
<evidence type="ECO:0000313" key="3">
    <source>
        <dbReference type="EMBL" id="CAF3876494.1"/>
    </source>
</evidence>
<comment type="caution">
    <text evidence="3">The sequence shown here is derived from an EMBL/GenBank/DDBJ whole genome shotgun (WGS) entry which is preliminary data.</text>
</comment>
<name>A0A8S2L0X6_9BILA</name>
<accession>A0A8S2L0X6</accession>
<protein>
    <submittedName>
        <fullName evidence="3">Uncharacterized protein</fullName>
    </submittedName>
</protein>
<feature type="compositionally biased region" description="Low complexity" evidence="1">
    <location>
        <begin position="13"/>
        <end position="22"/>
    </location>
</feature>
<feature type="non-terminal residue" evidence="3">
    <location>
        <position position="1"/>
    </location>
</feature>
<gene>
    <name evidence="2" type="ORF">OVA965_LOCUS19711</name>
    <name evidence="3" type="ORF">TMI583_LOCUS19846</name>
</gene>
<feature type="compositionally biased region" description="Polar residues" evidence="1">
    <location>
        <begin position="1"/>
        <end position="12"/>
    </location>
</feature>
<reference evidence="3" key="1">
    <citation type="submission" date="2021-02" db="EMBL/GenBank/DDBJ databases">
        <authorList>
            <person name="Nowell W R."/>
        </authorList>
    </citation>
    <scope>NUCLEOTIDE SEQUENCE</scope>
</reference>
<proteinExistence type="predicted"/>
<feature type="region of interest" description="Disordered" evidence="1">
    <location>
        <begin position="1"/>
        <end position="28"/>
    </location>
</feature>
<evidence type="ECO:0000256" key="1">
    <source>
        <dbReference type="SAM" id="MobiDB-lite"/>
    </source>
</evidence>
<evidence type="ECO:0000313" key="4">
    <source>
        <dbReference type="Proteomes" id="UP000682733"/>
    </source>
</evidence>
<dbReference type="EMBL" id="CAJNOK010010233">
    <property type="protein sequence ID" value="CAF1109870.1"/>
    <property type="molecule type" value="Genomic_DNA"/>
</dbReference>
<dbReference type="AlphaFoldDB" id="A0A8S2L0X6"/>
<dbReference type="Proteomes" id="UP000677228">
    <property type="component" value="Unassembled WGS sequence"/>
</dbReference>